<gene>
    <name evidence="1" type="ORF">CH330_08285</name>
</gene>
<sequence length="136" mass="15262">MLGNTIPEMFGDIPQAMFPAIVPGSIAGCKGATDLDCIPEPIPEIFPGLIPESIPETMPVFNKRNHWPWRLQIAIRQSVFTSTWPQLDNSGLAGIFLTESEMVNNPFCFGDGFTHNRTKKIEKQDDWSEAETAIRW</sequence>
<reference evidence="1 2" key="1">
    <citation type="submission" date="2017-07" db="EMBL/GenBank/DDBJ databases">
        <title>Recovery of genomes from metagenomes via a dereplication, aggregation, and scoring strategy.</title>
        <authorList>
            <person name="Sieber C.M."/>
            <person name="Probst A.J."/>
            <person name="Sharrar A."/>
            <person name="Thomas B.C."/>
            <person name="Hess M."/>
            <person name="Tringe S.G."/>
            <person name="Banfield J.F."/>
        </authorList>
    </citation>
    <scope>NUCLEOTIDE SEQUENCE [LARGE SCALE GENOMIC DNA]</scope>
    <source>
        <strain evidence="1">JGI_Cruoil_03_51_56</strain>
    </source>
</reference>
<dbReference type="AlphaFoldDB" id="A0A235BSJ6"/>
<dbReference type="Proteomes" id="UP000215559">
    <property type="component" value="Unassembled WGS sequence"/>
</dbReference>
<evidence type="ECO:0000313" key="1">
    <source>
        <dbReference type="EMBL" id="OYD14535.1"/>
    </source>
</evidence>
<accession>A0A235BSJ6</accession>
<comment type="caution">
    <text evidence="1">The sequence shown here is derived from an EMBL/GenBank/DDBJ whole genome shotgun (WGS) entry which is preliminary data.</text>
</comment>
<name>A0A235BSJ6_UNCW3</name>
<proteinExistence type="predicted"/>
<dbReference type="EMBL" id="NOZP01000152">
    <property type="protein sequence ID" value="OYD14535.1"/>
    <property type="molecule type" value="Genomic_DNA"/>
</dbReference>
<evidence type="ECO:0000313" key="2">
    <source>
        <dbReference type="Proteomes" id="UP000215559"/>
    </source>
</evidence>
<protein>
    <submittedName>
        <fullName evidence="1">Uncharacterized protein</fullName>
    </submittedName>
</protein>
<organism evidence="1 2">
    <name type="scientific">candidate division WOR-3 bacterium JGI_Cruoil_03_51_56</name>
    <dbReference type="NCBI Taxonomy" id="1973747"/>
    <lineage>
        <taxon>Bacteria</taxon>
        <taxon>Bacteria division WOR-3</taxon>
    </lineage>
</organism>